<comment type="caution">
    <text evidence="1">The sequence shown here is derived from an EMBL/GenBank/DDBJ whole genome shotgun (WGS) entry which is preliminary data.</text>
</comment>
<reference evidence="1" key="1">
    <citation type="submission" date="2021-06" db="EMBL/GenBank/DDBJ databases">
        <authorList>
            <person name="Kallberg Y."/>
            <person name="Tangrot J."/>
            <person name="Rosling A."/>
        </authorList>
    </citation>
    <scope>NUCLEOTIDE SEQUENCE</scope>
    <source>
        <strain evidence="1">MA461A</strain>
    </source>
</reference>
<sequence length="385" mass="43560">YLERDLNLIGNEYNWSLSIFFLGYIIFEVPTNIISIKIKPSIWLSTLMIIGGFIVVAMAFVKNYSQLMATRFLLGVFQTGLYSGIIFYFTKWYKKSERSYRLGLFIAGGIISGAFNGLVAFSITNLTGKFGLNGWQWIFLIEGAITVIFAFFCYFLIPDYVETTTWLTDDERKLIVERLRLDTGNVHATHFDKHQIILAFKDLKIYIFMFIHSCLLITMYSFFFFIPTIVNGLGFDVVISQLLSTPPYILGCVSSIIIAKLSDSHRIRSPYLIFGLFASIIGMADNLAGDSKRSVGCAMVIAWGNLGGVVSAQIYKPSDAPAYITGHTVTLSFLVFAIVLSIIQRYYLNRLNKYKLEDPKRFLKGSNVDDVTHLGDLHPSFIYSL</sequence>
<proteinExistence type="predicted"/>
<accession>A0ACA9RH25</accession>
<organism evidence="1 2">
    <name type="scientific">Racocetra persica</name>
    <dbReference type="NCBI Taxonomy" id="160502"/>
    <lineage>
        <taxon>Eukaryota</taxon>
        <taxon>Fungi</taxon>
        <taxon>Fungi incertae sedis</taxon>
        <taxon>Mucoromycota</taxon>
        <taxon>Glomeromycotina</taxon>
        <taxon>Glomeromycetes</taxon>
        <taxon>Diversisporales</taxon>
        <taxon>Gigasporaceae</taxon>
        <taxon>Racocetra</taxon>
    </lineage>
</organism>
<feature type="non-terminal residue" evidence="1">
    <location>
        <position position="1"/>
    </location>
</feature>
<dbReference type="Proteomes" id="UP000789920">
    <property type="component" value="Unassembled WGS sequence"/>
</dbReference>
<keyword evidence="2" id="KW-1185">Reference proteome</keyword>
<protein>
    <submittedName>
        <fullName evidence="1">35388_t:CDS:1</fullName>
    </submittedName>
</protein>
<feature type="non-terminal residue" evidence="1">
    <location>
        <position position="385"/>
    </location>
</feature>
<gene>
    <name evidence="1" type="ORF">RPERSI_LOCUS19389</name>
</gene>
<dbReference type="EMBL" id="CAJVQC010053045">
    <property type="protein sequence ID" value="CAG8792369.1"/>
    <property type="molecule type" value="Genomic_DNA"/>
</dbReference>
<evidence type="ECO:0000313" key="1">
    <source>
        <dbReference type="EMBL" id="CAG8792369.1"/>
    </source>
</evidence>
<evidence type="ECO:0000313" key="2">
    <source>
        <dbReference type="Proteomes" id="UP000789920"/>
    </source>
</evidence>
<name>A0ACA9RH25_9GLOM</name>